<evidence type="ECO:0000256" key="4">
    <source>
        <dbReference type="ARBA" id="ARBA00022912"/>
    </source>
</evidence>
<dbReference type="PANTHER" id="PTHR11717:SF7">
    <property type="entry name" value="LOW MOLECULAR WEIGHT PHOSPHOTYROSINE PROTEIN PHOSPHATASE"/>
    <property type="match status" value="1"/>
</dbReference>
<evidence type="ECO:0000259" key="6">
    <source>
        <dbReference type="SMART" id="SM00226"/>
    </source>
</evidence>
<evidence type="ECO:0000256" key="3">
    <source>
        <dbReference type="ARBA" id="ARBA00022801"/>
    </source>
</evidence>
<keyword evidence="4" id="KW-0904">Protein phosphatase</keyword>
<comment type="similarity">
    <text evidence="1">Belongs to the low molecular weight phosphotyrosine protein phosphatase family.</text>
</comment>
<name>A0A1G6SHQ8_9GAMM</name>
<reference evidence="7 8" key="1">
    <citation type="submission" date="2016-10" db="EMBL/GenBank/DDBJ databases">
        <authorList>
            <person name="de Groot N.N."/>
        </authorList>
    </citation>
    <scope>NUCLEOTIDE SEQUENCE [LARGE SCALE GENOMIC DNA]</scope>
    <source>
        <strain evidence="7 8">DSM 16957</strain>
    </source>
</reference>
<evidence type="ECO:0000313" key="8">
    <source>
        <dbReference type="Proteomes" id="UP000199603"/>
    </source>
</evidence>
<dbReference type="CDD" id="cd16343">
    <property type="entry name" value="LMWPTP"/>
    <property type="match status" value="1"/>
</dbReference>
<dbReference type="SMART" id="SM00226">
    <property type="entry name" value="LMWPc"/>
    <property type="match status" value="1"/>
</dbReference>
<dbReference type="Gene3D" id="3.40.50.2300">
    <property type="match status" value="1"/>
</dbReference>
<accession>A0A1G6SHQ8</accession>
<feature type="active site" description="Nucleophile" evidence="5">
    <location>
        <position position="15"/>
    </location>
</feature>
<dbReference type="InterPro" id="IPR050438">
    <property type="entry name" value="LMW_PTPase"/>
</dbReference>
<feature type="active site" description="Proton donor" evidence="5">
    <location>
        <position position="133"/>
    </location>
</feature>
<gene>
    <name evidence="7" type="ORF">SAMN04488509_101503</name>
</gene>
<keyword evidence="8" id="KW-1185">Reference proteome</keyword>
<sequence length="179" mass="19585">MRTARDGTRSVLFVCLGNICRSPMAEGILRARAAEAGLALHIDSAGTAGYHAGSAPDPRAMRVARSRGTPIDAQRARQFDRRDFSRFDLILAADASNLRDLRALQPQAAQVSQARLALLLEWAGLGEGAEVPDPYYGRIEDFEEVHALLDRACRRITARLLGMAECEPQHDGMGWSSHC</sequence>
<dbReference type="Pfam" id="PF01451">
    <property type="entry name" value="LMWPc"/>
    <property type="match status" value="1"/>
</dbReference>
<dbReference type="InterPro" id="IPR023485">
    <property type="entry name" value="Ptyr_pPase"/>
</dbReference>
<dbReference type="InterPro" id="IPR017867">
    <property type="entry name" value="Tyr_phospatase_low_mol_wt"/>
</dbReference>
<dbReference type="STRING" id="265719.SAMN04488509_101503"/>
<dbReference type="EMBL" id="FNAG01000001">
    <property type="protein sequence ID" value="SDD16171.1"/>
    <property type="molecule type" value="Genomic_DNA"/>
</dbReference>
<protein>
    <recommendedName>
        <fullName evidence="2">protein-tyrosine-phosphatase</fullName>
        <ecNumber evidence="2">3.1.3.48</ecNumber>
    </recommendedName>
</protein>
<dbReference type="GO" id="GO:0004725">
    <property type="term" value="F:protein tyrosine phosphatase activity"/>
    <property type="evidence" value="ECO:0007669"/>
    <property type="project" value="UniProtKB-EC"/>
</dbReference>
<dbReference type="EC" id="3.1.3.48" evidence="2"/>
<keyword evidence="3" id="KW-0378">Hydrolase</keyword>
<dbReference type="PANTHER" id="PTHR11717">
    <property type="entry name" value="LOW MOLECULAR WEIGHT PROTEIN TYROSINE PHOSPHATASE"/>
    <property type="match status" value="1"/>
</dbReference>
<feature type="domain" description="Phosphotyrosine protein phosphatase I" evidence="6">
    <location>
        <begin position="9"/>
        <end position="159"/>
    </location>
</feature>
<evidence type="ECO:0000256" key="5">
    <source>
        <dbReference type="PIRSR" id="PIRSR617867-1"/>
    </source>
</evidence>
<dbReference type="Proteomes" id="UP000199603">
    <property type="component" value="Unassembled WGS sequence"/>
</dbReference>
<evidence type="ECO:0000256" key="2">
    <source>
        <dbReference type="ARBA" id="ARBA00013064"/>
    </source>
</evidence>
<organism evidence="7 8">
    <name type="scientific">Aquimonas voraii</name>
    <dbReference type="NCBI Taxonomy" id="265719"/>
    <lineage>
        <taxon>Bacteria</taxon>
        <taxon>Pseudomonadati</taxon>
        <taxon>Pseudomonadota</taxon>
        <taxon>Gammaproteobacteria</taxon>
        <taxon>Lysobacterales</taxon>
        <taxon>Lysobacteraceae</taxon>
        <taxon>Aquimonas</taxon>
    </lineage>
</organism>
<dbReference type="OrthoDB" id="9784339at2"/>
<proteinExistence type="inferred from homology"/>
<dbReference type="AlphaFoldDB" id="A0A1G6SHQ8"/>
<dbReference type="InterPro" id="IPR036196">
    <property type="entry name" value="Ptyr_pPase_sf"/>
</dbReference>
<evidence type="ECO:0000256" key="1">
    <source>
        <dbReference type="ARBA" id="ARBA00011063"/>
    </source>
</evidence>
<evidence type="ECO:0000313" key="7">
    <source>
        <dbReference type="EMBL" id="SDD16171.1"/>
    </source>
</evidence>
<feature type="active site" evidence="5">
    <location>
        <position position="21"/>
    </location>
</feature>
<dbReference type="PRINTS" id="PR00719">
    <property type="entry name" value="LMWPTPASE"/>
</dbReference>
<dbReference type="SUPFAM" id="SSF52788">
    <property type="entry name" value="Phosphotyrosine protein phosphatases I"/>
    <property type="match status" value="1"/>
</dbReference>
<dbReference type="RefSeq" id="WP_091238407.1">
    <property type="nucleotide sequence ID" value="NZ_FNAG01000001.1"/>
</dbReference>